<dbReference type="Proteomes" id="UP000005439">
    <property type="component" value="Chromosome"/>
</dbReference>
<organism evidence="1 2">
    <name type="scientific">Sulfobacillus acidophilus (strain ATCC 700253 / DSM 10332 / NAL)</name>
    <dbReference type="NCBI Taxonomy" id="679936"/>
    <lineage>
        <taxon>Bacteria</taxon>
        <taxon>Bacillati</taxon>
        <taxon>Bacillota</taxon>
        <taxon>Clostridia</taxon>
        <taxon>Eubacteriales</taxon>
        <taxon>Clostridiales Family XVII. Incertae Sedis</taxon>
        <taxon>Sulfobacillus</taxon>
    </lineage>
</organism>
<protein>
    <submittedName>
        <fullName evidence="1">Uncharacterized protein</fullName>
    </submittedName>
</protein>
<gene>
    <name evidence="1" type="ordered locus">Sulac_1166</name>
</gene>
<sequence>MSGFDELSPAKSRVQYQLSQNEDGKAKWIPFKALKDRVIYILDAWSKDGRFGPEARFIFAASNGHHAELFGSSTGATTVRHQLLEAAKRGLLPRYAQVVQMPSDTPAGFYWFLKDLGTKIDEPDHTLIIAAVEDAKIVPDDPGPTGVGSSDISDDELDRYFSSF</sequence>
<dbReference type="STRING" id="679936.Sulac_1166"/>
<name>G8TUL9_SULAD</name>
<evidence type="ECO:0000313" key="2">
    <source>
        <dbReference type="Proteomes" id="UP000005439"/>
    </source>
</evidence>
<keyword evidence="2" id="KW-1185">Reference proteome</keyword>
<dbReference type="AlphaFoldDB" id="G8TUL9"/>
<dbReference type="EMBL" id="CP003179">
    <property type="protein sequence ID" value="AEW04666.1"/>
    <property type="molecule type" value="Genomic_DNA"/>
</dbReference>
<dbReference type="PATRIC" id="fig|679936.5.peg.1225"/>
<reference evidence="2" key="1">
    <citation type="submission" date="2011-12" db="EMBL/GenBank/DDBJ databases">
        <title>The complete genome of chromosome of Sulfobacillus acidophilus DSM 10332.</title>
        <authorList>
            <person name="Lucas S."/>
            <person name="Han J."/>
            <person name="Lapidus A."/>
            <person name="Bruce D."/>
            <person name="Goodwin L."/>
            <person name="Pitluck S."/>
            <person name="Peters L."/>
            <person name="Kyrpides N."/>
            <person name="Mavromatis K."/>
            <person name="Ivanova N."/>
            <person name="Mikhailova N."/>
            <person name="Chertkov O."/>
            <person name="Saunders E."/>
            <person name="Detter J.C."/>
            <person name="Tapia R."/>
            <person name="Han C."/>
            <person name="Land M."/>
            <person name="Hauser L."/>
            <person name="Markowitz V."/>
            <person name="Cheng J.-F."/>
            <person name="Hugenholtz P."/>
            <person name="Woyke T."/>
            <person name="Wu D."/>
            <person name="Pukall R."/>
            <person name="Gehrich-Schroeter G."/>
            <person name="Schneider S."/>
            <person name="Klenk H.-P."/>
            <person name="Eisen J.A."/>
        </authorList>
    </citation>
    <scope>NUCLEOTIDE SEQUENCE [LARGE SCALE GENOMIC DNA]</scope>
    <source>
        <strain evidence="2">ATCC 700253 / DSM 10332 / NAL</strain>
    </source>
</reference>
<reference evidence="1 2" key="2">
    <citation type="journal article" date="2012" name="Stand. Genomic Sci.">
        <title>Complete genome sequence of the moderately thermophilic mineral-sulfide-oxidizing firmicute Sulfobacillus acidophilus type strain (NAL(T)).</title>
        <authorList>
            <person name="Anderson I."/>
            <person name="Chertkov O."/>
            <person name="Chen A."/>
            <person name="Saunders E."/>
            <person name="Lapidus A."/>
            <person name="Nolan M."/>
            <person name="Lucas S."/>
            <person name="Hammon N."/>
            <person name="Deshpande S."/>
            <person name="Cheng J.F."/>
            <person name="Han C."/>
            <person name="Tapia R."/>
            <person name="Goodwin L.A."/>
            <person name="Pitluck S."/>
            <person name="Liolios K."/>
            <person name="Pagani I."/>
            <person name="Ivanova N."/>
            <person name="Mikhailova N."/>
            <person name="Pati A."/>
            <person name="Palaniappan K."/>
            <person name="Land M."/>
            <person name="Pan C."/>
            <person name="Rohde M."/>
            <person name="Pukall R."/>
            <person name="Goker M."/>
            <person name="Detter J.C."/>
            <person name="Woyke T."/>
            <person name="Bristow J."/>
            <person name="Eisen J.A."/>
            <person name="Markowitz V."/>
            <person name="Hugenholtz P."/>
            <person name="Kyrpides N.C."/>
            <person name="Klenk H.P."/>
            <person name="Mavromatis K."/>
        </authorList>
    </citation>
    <scope>NUCLEOTIDE SEQUENCE [LARGE SCALE GENOMIC DNA]</scope>
    <source>
        <strain evidence="2">ATCC 700253 / DSM 10332 / NAL</strain>
    </source>
</reference>
<accession>G8TUL9</accession>
<evidence type="ECO:0000313" key="1">
    <source>
        <dbReference type="EMBL" id="AEW04666.1"/>
    </source>
</evidence>
<dbReference type="HOGENOM" id="CLU_1618151_0_0_9"/>
<proteinExistence type="predicted"/>
<dbReference type="KEGG" id="sap:Sulac_1166"/>